<organism evidence="3 4">
    <name type="scientific">Campylobacter portucalensis</name>
    <dbReference type="NCBI Taxonomy" id="2608384"/>
    <lineage>
        <taxon>Bacteria</taxon>
        <taxon>Pseudomonadati</taxon>
        <taxon>Campylobacterota</taxon>
        <taxon>Epsilonproteobacteria</taxon>
        <taxon>Campylobacterales</taxon>
        <taxon>Campylobacteraceae</taxon>
        <taxon>Campylobacter</taxon>
    </lineage>
</organism>
<dbReference type="AlphaFoldDB" id="A0A6L5WKF6"/>
<evidence type="ECO:0000256" key="1">
    <source>
        <dbReference type="ARBA" id="ARBA00010457"/>
    </source>
</evidence>
<evidence type="ECO:0000259" key="2">
    <source>
        <dbReference type="Pfam" id="PF00080"/>
    </source>
</evidence>
<protein>
    <submittedName>
        <fullName evidence="3">Superoxide dismutase family protein</fullName>
    </submittedName>
</protein>
<accession>A0A6L5WKF6</accession>
<reference evidence="3 4" key="1">
    <citation type="submission" date="2019-09" db="EMBL/GenBank/DDBJ databases">
        <authorList>
            <person name="Silva M."/>
            <person name="Pereira G."/>
            <person name="Lopes-Da-Costa L."/>
            <person name="Silva E."/>
        </authorList>
    </citation>
    <scope>NUCLEOTIDE SEQUENCE [LARGE SCALE GENOMIC DNA]</scope>
    <source>
        <strain evidence="3 4">FMV-PI01</strain>
    </source>
</reference>
<dbReference type="GO" id="GO:0006801">
    <property type="term" value="P:superoxide metabolic process"/>
    <property type="evidence" value="ECO:0007669"/>
    <property type="project" value="InterPro"/>
</dbReference>
<dbReference type="Pfam" id="PF00080">
    <property type="entry name" value="Sod_Cu"/>
    <property type="match status" value="1"/>
</dbReference>
<comment type="similarity">
    <text evidence="1">Belongs to the Cu-Zn superoxide dismutase family.</text>
</comment>
<dbReference type="SUPFAM" id="SSF49329">
    <property type="entry name" value="Cu,Zn superoxide dismutase-like"/>
    <property type="match status" value="1"/>
</dbReference>
<dbReference type="Proteomes" id="UP000476338">
    <property type="component" value="Unassembled WGS sequence"/>
</dbReference>
<feature type="domain" description="Superoxide dismutase copper/zinc binding" evidence="2">
    <location>
        <begin position="60"/>
        <end position="190"/>
    </location>
</feature>
<evidence type="ECO:0000313" key="4">
    <source>
        <dbReference type="Proteomes" id="UP000476338"/>
    </source>
</evidence>
<dbReference type="InterPro" id="IPR001424">
    <property type="entry name" value="SOD_Cu_Zn_dom"/>
</dbReference>
<dbReference type="RefSeq" id="WP_154570499.1">
    <property type="nucleotide sequence ID" value="NZ_VWSJ01000008.1"/>
</dbReference>
<dbReference type="InterPro" id="IPR024134">
    <property type="entry name" value="SOD_Cu/Zn_/chaperone"/>
</dbReference>
<dbReference type="GO" id="GO:0005507">
    <property type="term" value="F:copper ion binding"/>
    <property type="evidence" value="ECO:0007669"/>
    <property type="project" value="InterPro"/>
</dbReference>
<dbReference type="PROSITE" id="PS00087">
    <property type="entry name" value="SOD_CU_ZN_1"/>
    <property type="match status" value="1"/>
</dbReference>
<dbReference type="Gene3D" id="2.60.40.200">
    <property type="entry name" value="Superoxide dismutase, copper/zinc binding domain"/>
    <property type="match status" value="1"/>
</dbReference>
<dbReference type="EMBL" id="VWSJ01000008">
    <property type="protein sequence ID" value="MSN96231.1"/>
    <property type="molecule type" value="Genomic_DNA"/>
</dbReference>
<keyword evidence="4" id="KW-1185">Reference proteome</keyword>
<dbReference type="PANTHER" id="PTHR10003">
    <property type="entry name" value="SUPEROXIDE DISMUTASE CU-ZN -RELATED"/>
    <property type="match status" value="1"/>
</dbReference>
<reference evidence="3 4" key="2">
    <citation type="submission" date="2020-03" db="EMBL/GenBank/DDBJ databases">
        <title>Campylobacter portucalensis sp. nov., a new species of Campylobacter isolated from the reproductive tract of bulls.</title>
        <authorList>
            <person name="Silva M.F."/>
            <person name="Pereira G."/>
            <person name="Carneiro C."/>
            <person name="Hemphill A."/>
            <person name="Mateus L."/>
            <person name="Lopes-Da-Costa L."/>
            <person name="Silva E."/>
        </authorList>
    </citation>
    <scope>NUCLEOTIDE SEQUENCE [LARGE SCALE GENOMIC DNA]</scope>
    <source>
        <strain evidence="3 4">FMV-PI01</strain>
    </source>
</reference>
<dbReference type="InterPro" id="IPR036423">
    <property type="entry name" value="SOD-like_Cu/Zn_dom_sf"/>
</dbReference>
<gene>
    <name evidence="3" type="ORF">F1B92_03305</name>
</gene>
<proteinExistence type="inferred from homology"/>
<evidence type="ECO:0000313" key="3">
    <source>
        <dbReference type="EMBL" id="MSN96231.1"/>
    </source>
</evidence>
<comment type="caution">
    <text evidence="3">The sequence shown here is derived from an EMBL/GenBank/DDBJ whole genome shotgun (WGS) entry which is preliminary data.</text>
</comment>
<dbReference type="InterPro" id="IPR018152">
    <property type="entry name" value="SOD_Cu/Zn_BS"/>
</dbReference>
<sequence length="191" mass="20865">MKKVLLTSLVMATLAFSHNHHDHMHHHDDHAINEFNPKSVKHIVVEMNLLDEKGDKKVGEVVVINTNYGVAFFPNMSGFEKSGMHGFHVHVNPDCGATQKGLGMKAGGHWDPKNTGKHSFTWDDEGHMGDLPALYVNEKGVANYPVLAPKIKNIDELRGHSIMVHVGGDNHSDNPAKLGGGGARMICGVIK</sequence>
<name>A0A6L5WKF6_9BACT</name>